<dbReference type="RefSeq" id="WP_188861549.1">
    <property type="nucleotide sequence ID" value="NZ_BMLT01000008.1"/>
</dbReference>
<name>A0A918DUL1_9GAMM</name>
<dbReference type="SUPFAM" id="SSF103025">
    <property type="entry name" value="Folate-binding domain"/>
    <property type="match status" value="1"/>
</dbReference>
<sequence length="227" mass="24699">MSEMIAPEKVAANKPEAVQEVARMNQLAGPAQRAESPLHHADLGTIAQKGPKNGGVTLQEHKLLGHLVIRGSQDNQAFLAGAREALGFDLPTAPLSSVQQGDRSVRWISPDEWLLIVPGEEAFDVEEQLRAAMGGHFAIVNVSGGQTVLELSGPEARSVLKKSTPYDVHDRNFPVGKVVTSVFAKTQAVIRRTGEQSWELVIRRSFADYAWLWLQDASAEYGLVVKA</sequence>
<organism evidence="1 2">
    <name type="scientific">Marinobacterium nitratireducens</name>
    <dbReference type="NCBI Taxonomy" id="518897"/>
    <lineage>
        <taxon>Bacteria</taxon>
        <taxon>Pseudomonadati</taxon>
        <taxon>Pseudomonadota</taxon>
        <taxon>Gammaproteobacteria</taxon>
        <taxon>Oceanospirillales</taxon>
        <taxon>Oceanospirillaceae</taxon>
        <taxon>Marinobacterium</taxon>
    </lineage>
</organism>
<reference evidence="1 2" key="1">
    <citation type="journal article" date="2014" name="Int. J. Syst. Evol. Microbiol.">
        <title>Complete genome sequence of Corynebacterium casei LMG S-19264T (=DSM 44701T), isolated from a smear-ripened cheese.</title>
        <authorList>
            <consortium name="US DOE Joint Genome Institute (JGI-PGF)"/>
            <person name="Walter F."/>
            <person name="Albersmeier A."/>
            <person name="Kalinowski J."/>
            <person name="Ruckert C."/>
        </authorList>
    </citation>
    <scope>NUCLEOTIDE SEQUENCE [LARGE SCALE GENOMIC DNA]</scope>
    <source>
        <strain evidence="1 2">CGMCC 1.7286</strain>
    </source>
</reference>
<dbReference type="Pfam" id="PF04268">
    <property type="entry name" value="SoxG"/>
    <property type="match status" value="1"/>
</dbReference>
<dbReference type="InterPro" id="IPR007375">
    <property type="entry name" value="SoxG"/>
</dbReference>
<dbReference type="NCBIfam" id="TIGR01375">
    <property type="entry name" value="soxG"/>
    <property type="match status" value="1"/>
</dbReference>
<evidence type="ECO:0000313" key="2">
    <source>
        <dbReference type="Proteomes" id="UP000599578"/>
    </source>
</evidence>
<dbReference type="GO" id="GO:0008115">
    <property type="term" value="F:sarcosine oxidase activity"/>
    <property type="evidence" value="ECO:0007669"/>
    <property type="project" value="InterPro"/>
</dbReference>
<dbReference type="GO" id="GO:1901053">
    <property type="term" value="P:sarcosine catabolic process"/>
    <property type="evidence" value="ECO:0007669"/>
    <property type="project" value="InterPro"/>
</dbReference>
<dbReference type="InterPro" id="IPR006280">
    <property type="entry name" value="SoxG_het"/>
</dbReference>
<dbReference type="Gene3D" id="3.30.1360.120">
    <property type="entry name" value="Probable tRNA modification gtpase trme, domain 1"/>
    <property type="match status" value="1"/>
</dbReference>
<comment type="caution">
    <text evidence="1">The sequence shown here is derived from an EMBL/GenBank/DDBJ whole genome shotgun (WGS) entry which is preliminary data.</text>
</comment>
<proteinExistence type="predicted"/>
<dbReference type="AlphaFoldDB" id="A0A918DUL1"/>
<dbReference type="InterPro" id="IPR027266">
    <property type="entry name" value="TrmE/GcvT-like"/>
</dbReference>
<accession>A0A918DUL1</accession>
<dbReference type="Gene3D" id="3.30.70.1520">
    <property type="entry name" value="Heterotetrameric sarcosine oxidase"/>
    <property type="match status" value="1"/>
</dbReference>
<gene>
    <name evidence="1" type="primary">soxG</name>
    <name evidence="1" type="ORF">GCM10011348_31340</name>
</gene>
<keyword evidence="2" id="KW-1185">Reference proteome</keyword>
<protein>
    <submittedName>
        <fullName evidence="1">Sarcosine oxidase subunit gamma</fullName>
    </submittedName>
</protein>
<dbReference type="EMBL" id="BMLT01000008">
    <property type="protein sequence ID" value="GGO84644.1"/>
    <property type="molecule type" value="Genomic_DNA"/>
</dbReference>
<evidence type="ECO:0000313" key="1">
    <source>
        <dbReference type="EMBL" id="GGO84644.1"/>
    </source>
</evidence>
<dbReference type="Proteomes" id="UP000599578">
    <property type="component" value="Unassembled WGS sequence"/>
</dbReference>